<reference evidence="1 2" key="1">
    <citation type="submission" date="2019-08" db="EMBL/GenBank/DDBJ databases">
        <title>Parahaliea maris sp. nov., isolated from the surface seawater.</title>
        <authorList>
            <person name="Liu Y."/>
        </authorList>
    </citation>
    <scope>NUCLEOTIDE SEQUENCE [LARGE SCALE GENOMIC DNA]</scope>
    <source>
        <strain evidence="1 2">S2-26</strain>
    </source>
</reference>
<dbReference type="EMBL" id="VRYZ01000004">
    <property type="protein sequence ID" value="TXS91838.1"/>
    <property type="molecule type" value="Genomic_DNA"/>
</dbReference>
<keyword evidence="2" id="KW-1185">Reference proteome</keyword>
<dbReference type="Proteomes" id="UP000321933">
    <property type="component" value="Unassembled WGS sequence"/>
</dbReference>
<gene>
    <name evidence="1" type="ORF">FVW59_11235</name>
</gene>
<dbReference type="OrthoDB" id="5866325at2"/>
<proteinExistence type="predicted"/>
<sequence length="218" mass="24118">MLLAALSGLGACGSYNVKNLAKSDIDLVADEAISETRRLVRELTVKLYRRNPAELEKIPGMTIEGRLAQLKVNERKLSFPELQGRQGIDAMNLAFAADYRGDRVFALVAGLGGMLRQAYDFRPEFFMVDQLNAEALSTSARNVEVLVWKLKSTRYPDGRPYLISHEHAGVVDNLSFERLFGKLIALQDLLARVAADADDRLITSAVHTASTVFIPLPI</sequence>
<evidence type="ECO:0000313" key="2">
    <source>
        <dbReference type="Proteomes" id="UP000321933"/>
    </source>
</evidence>
<protein>
    <submittedName>
        <fullName evidence="1">Uncharacterized protein</fullName>
    </submittedName>
</protein>
<dbReference type="AlphaFoldDB" id="A0A5C8ZTL5"/>
<comment type="caution">
    <text evidence="1">The sequence shown here is derived from an EMBL/GenBank/DDBJ whole genome shotgun (WGS) entry which is preliminary data.</text>
</comment>
<name>A0A5C8ZTL5_9GAMM</name>
<organism evidence="1 2">
    <name type="scientific">Parahaliea aestuarii</name>
    <dbReference type="NCBI Taxonomy" id="1852021"/>
    <lineage>
        <taxon>Bacteria</taxon>
        <taxon>Pseudomonadati</taxon>
        <taxon>Pseudomonadota</taxon>
        <taxon>Gammaproteobacteria</taxon>
        <taxon>Cellvibrionales</taxon>
        <taxon>Halieaceae</taxon>
        <taxon>Parahaliea</taxon>
    </lineage>
</organism>
<accession>A0A5C8ZTL5</accession>
<evidence type="ECO:0000313" key="1">
    <source>
        <dbReference type="EMBL" id="TXS91838.1"/>
    </source>
</evidence>